<sequence length="220" mass="24692">MGFLDFIFGKKKDEQTKQSVCQTVSDKQASKLASQKIIQSQAGTLPPTITPFAFKSDCHQRYENGSEVMGLQQCIRTVSVEKNTNGCRGYKLNPGDGYIIKVYNDDLGKPNMSDKPMRIISKAAEKVELRGFPIEVQTPFGWQEVDYRDYGFTVYYDKGKVVKCVLHMFDRNVDLEYRKSDASAPVKITANSNANSQFSQPSVKAIAMGPHSNLVLMLRL</sequence>
<reference evidence="1 2" key="1">
    <citation type="submission" date="2013-04" db="EMBL/GenBank/DDBJ databases">
        <title>The Genome Sequence of Parabacteroides goldsteinii DSM 19448.</title>
        <authorList>
            <consortium name="The Broad Institute Genomics Platform"/>
            <person name="Earl A."/>
            <person name="Ward D."/>
            <person name="Feldgarden M."/>
            <person name="Gevers D."/>
            <person name="Martens E."/>
            <person name="Sakamoto M."/>
            <person name="Benno Y."/>
            <person name="Song Y."/>
            <person name="Liu C."/>
            <person name="Lee J."/>
            <person name="Bolanos M."/>
            <person name="Vaisanen M.L."/>
            <person name="Finegold S.M."/>
            <person name="Walker B."/>
            <person name="Young S."/>
            <person name="Zeng Q."/>
            <person name="Gargeya S."/>
            <person name="Fitzgerald M."/>
            <person name="Haas B."/>
            <person name="Abouelleil A."/>
            <person name="Allen A.W."/>
            <person name="Alvarado L."/>
            <person name="Arachchi H.M."/>
            <person name="Berlin A.M."/>
            <person name="Chapman S.B."/>
            <person name="Gainer-Dewar J."/>
            <person name="Goldberg J."/>
            <person name="Griggs A."/>
            <person name="Gujja S."/>
            <person name="Hansen M."/>
            <person name="Howarth C."/>
            <person name="Imamovic A."/>
            <person name="Ireland A."/>
            <person name="Larimer J."/>
            <person name="McCowan C."/>
            <person name="Murphy C."/>
            <person name="Pearson M."/>
            <person name="Poon T.W."/>
            <person name="Priest M."/>
            <person name="Roberts A."/>
            <person name="Saif S."/>
            <person name="Shea T."/>
            <person name="Sisk P."/>
            <person name="Sykes S."/>
            <person name="Wortman J."/>
            <person name="Nusbaum C."/>
            <person name="Birren B."/>
        </authorList>
    </citation>
    <scope>NUCLEOTIDE SEQUENCE [LARGE SCALE GENOMIC DNA]</scope>
    <source>
        <strain evidence="1 2">DSM 19448</strain>
    </source>
</reference>
<dbReference type="PATRIC" id="fig|927665.4.peg.4870"/>
<accession>A0A0F5IP40</accession>
<name>A0A0F5IP40_9BACT</name>
<dbReference type="HOGENOM" id="CLU_1254955_0_0_10"/>
<organism evidence="1 2">
    <name type="scientific">Parabacteroides goldsteinii DSM 19448 = WAL 12034</name>
    <dbReference type="NCBI Taxonomy" id="927665"/>
    <lineage>
        <taxon>Bacteria</taxon>
        <taxon>Pseudomonadati</taxon>
        <taxon>Bacteroidota</taxon>
        <taxon>Bacteroidia</taxon>
        <taxon>Bacteroidales</taxon>
        <taxon>Tannerellaceae</taxon>
        <taxon>Parabacteroides</taxon>
    </lineage>
</organism>
<dbReference type="Proteomes" id="UP000033047">
    <property type="component" value="Unassembled WGS sequence"/>
</dbReference>
<dbReference type="RefSeq" id="WP_052716780.1">
    <property type="nucleotide sequence ID" value="NZ_KQ033914.1"/>
</dbReference>
<evidence type="ECO:0000313" key="1">
    <source>
        <dbReference type="EMBL" id="KKB47339.1"/>
    </source>
</evidence>
<evidence type="ECO:0000313" key="2">
    <source>
        <dbReference type="Proteomes" id="UP000033047"/>
    </source>
</evidence>
<dbReference type="AlphaFoldDB" id="A0A0F5IP40"/>
<dbReference type="EMBL" id="AQHV01000026">
    <property type="protein sequence ID" value="KKB47339.1"/>
    <property type="molecule type" value="Genomic_DNA"/>
</dbReference>
<dbReference type="STRING" id="927665.HMPREF1535_04749"/>
<proteinExistence type="predicted"/>
<gene>
    <name evidence="1" type="ORF">HMPREF1535_04749</name>
</gene>
<comment type="caution">
    <text evidence="1">The sequence shown here is derived from an EMBL/GenBank/DDBJ whole genome shotgun (WGS) entry which is preliminary data.</text>
</comment>
<protein>
    <submittedName>
        <fullName evidence="1">Uncharacterized protein</fullName>
    </submittedName>
</protein>